<accession>A0A401TEX8</accession>
<organism evidence="2 3">
    <name type="scientific">Chiloscyllium punctatum</name>
    <name type="common">Brownbanded bambooshark</name>
    <name type="synonym">Hemiscyllium punctatum</name>
    <dbReference type="NCBI Taxonomy" id="137246"/>
    <lineage>
        <taxon>Eukaryota</taxon>
        <taxon>Metazoa</taxon>
        <taxon>Chordata</taxon>
        <taxon>Craniata</taxon>
        <taxon>Vertebrata</taxon>
        <taxon>Chondrichthyes</taxon>
        <taxon>Elasmobranchii</taxon>
        <taxon>Galeomorphii</taxon>
        <taxon>Galeoidea</taxon>
        <taxon>Orectolobiformes</taxon>
        <taxon>Hemiscylliidae</taxon>
        <taxon>Chiloscyllium</taxon>
    </lineage>
</organism>
<sequence>ETNTTLNSLECYTCPLFGTCEQPTETVKCAGTQTWCLHSYLTFNSLAFTIKGCASETMCQNPDLLKDYGVQTQQEFYCCRESGCNRGISENSSAQTTAPSNILTANFYSSTVRNSSENMINSVMAVDNNSTEQTIAVTPSNSLSSKAKKHRK</sequence>
<dbReference type="Gene3D" id="2.10.60.10">
    <property type="entry name" value="CD59"/>
    <property type="match status" value="1"/>
</dbReference>
<comment type="caution">
    <text evidence="2">The sequence shown here is derived from an EMBL/GenBank/DDBJ whole genome shotgun (WGS) entry which is preliminary data.</text>
</comment>
<dbReference type="SUPFAM" id="SSF57302">
    <property type="entry name" value="Snake toxin-like"/>
    <property type="match status" value="1"/>
</dbReference>
<evidence type="ECO:0000313" key="2">
    <source>
        <dbReference type="EMBL" id="GCC41181.1"/>
    </source>
</evidence>
<reference evidence="2 3" key="1">
    <citation type="journal article" date="2018" name="Nat. Ecol. Evol.">
        <title>Shark genomes provide insights into elasmobranch evolution and the origin of vertebrates.</title>
        <authorList>
            <person name="Hara Y"/>
            <person name="Yamaguchi K"/>
            <person name="Onimaru K"/>
            <person name="Kadota M"/>
            <person name="Koyanagi M"/>
            <person name="Keeley SD"/>
            <person name="Tatsumi K"/>
            <person name="Tanaka K"/>
            <person name="Motone F"/>
            <person name="Kageyama Y"/>
            <person name="Nozu R"/>
            <person name="Adachi N"/>
            <person name="Nishimura O"/>
            <person name="Nakagawa R"/>
            <person name="Tanegashima C"/>
            <person name="Kiyatake I"/>
            <person name="Matsumoto R"/>
            <person name="Murakumo K"/>
            <person name="Nishida K"/>
            <person name="Terakita A"/>
            <person name="Kuratani S"/>
            <person name="Sato K"/>
            <person name="Hyodo S Kuraku.S."/>
        </authorList>
    </citation>
    <scope>NUCLEOTIDE SEQUENCE [LARGE SCALE GENOMIC DNA]</scope>
</reference>
<feature type="non-terminal residue" evidence="2">
    <location>
        <position position="1"/>
    </location>
</feature>
<gene>
    <name evidence="2" type="ORF">chiPu_0025140</name>
</gene>
<feature type="domain" description="UPAR/Ly6" evidence="1">
    <location>
        <begin position="7"/>
        <end position="86"/>
    </location>
</feature>
<dbReference type="AlphaFoldDB" id="A0A401TEX8"/>
<dbReference type="Pfam" id="PF00021">
    <property type="entry name" value="UPAR_LY6"/>
    <property type="match status" value="1"/>
</dbReference>
<keyword evidence="3" id="KW-1185">Reference proteome</keyword>
<dbReference type="EMBL" id="BEZZ01052771">
    <property type="protein sequence ID" value="GCC41181.1"/>
    <property type="molecule type" value="Genomic_DNA"/>
</dbReference>
<protein>
    <recommendedName>
        <fullName evidence="1">UPAR/Ly6 domain-containing protein</fullName>
    </recommendedName>
</protein>
<dbReference type="Proteomes" id="UP000287033">
    <property type="component" value="Unassembled WGS sequence"/>
</dbReference>
<evidence type="ECO:0000313" key="3">
    <source>
        <dbReference type="Proteomes" id="UP000287033"/>
    </source>
</evidence>
<dbReference type="OrthoDB" id="5945173at2759"/>
<name>A0A401TEX8_CHIPU</name>
<evidence type="ECO:0000259" key="1">
    <source>
        <dbReference type="Pfam" id="PF00021"/>
    </source>
</evidence>
<dbReference type="InterPro" id="IPR016054">
    <property type="entry name" value="LY6_UPA_recep-like"/>
</dbReference>
<dbReference type="InterPro" id="IPR045860">
    <property type="entry name" value="Snake_toxin-like_sf"/>
</dbReference>
<proteinExistence type="predicted"/>